<keyword evidence="2" id="KW-1185">Reference proteome</keyword>
<name>A0A0R3QG84_9BILA</name>
<proteinExistence type="predicted"/>
<sequence>MDTVNSSESPQKIESKDYAENCSSVSLFYLLVFGLDGI</sequence>
<dbReference type="AlphaFoldDB" id="A0A0R3QG84"/>
<gene>
    <name evidence="1" type="ORF">BTMF_LOCUS4666</name>
</gene>
<dbReference type="WBParaSite" id="BTMF_0000538301-mRNA-1">
    <property type="protein sequence ID" value="BTMF_0000538301-mRNA-1"/>
    <property type="gene ID" value="BTMF_0000538301"/>
</dbReference>
<protein>
    <submittedName>
        <fullName evidence="1 3">Uncharacterized protein</fullName>
    </submittedName>
</protein>
<reference evidence="1 2" key="2">
    <citation type="submission" date="2018-11" db="EMBL/GenBank/DDBJ databases">
        <authorList>
            <consortium name="Pathogen Informatics"/>
        </authorList>
    </citation>
    <scope>NUCLEOTIDE SEQUENCE [LARGE SCALE GENOMIC DNA]</scope>
</reference>
<organism evidence="3">
    <name type="scientific">Brugia timori</name>
    <dbReference type="NCBI Taxonomy" id="42155"/>
    <lineage>
        <taxon>Eukaryota</taxon>
        <taxon>Metazoa</taxon>
        <taxon>Ecdysozoa</taxon>
        <taxon>Nematoda</taxon>
        <taxon>Chromadorea</taxon>
        <taxon>Rhabditida</taxon>
        <taxon>Spirurina</taxon>
        <taxon>Spiruromorpha</taxon>
        <taxon>Filarioidea</taxon>
        <taxon>Onchocercidae</taxon>
        <taxon>Brugia</taxon>
    </lineage>
</organism>
<dbReference type="EMBL" id="UZAG01004701">
    <property type="protein sequence ID" value="VDO17134.1"/>
    <property type="molecule type" value="Genomic_DNA"/>
</dbReference>
<dbReference type="Proteomes" id="UP000280834">
    <property type="component" value="Unassembled WGS sequence"/>
</dbReference>
<reference evidence="3" key="1">
    <citation type="submission" date="2017-02" db="UniProtKB">
        <authorList>
            <consortium name="WormBaseParasite"/>
        </authorList>
    </citation>
    <scope>IDENTIFICATION</scope>
</reference>
<evidence type="ECO:0000313" key="2">
    <source>
        <dbReference type="Proteomes" id="UP000280834"/>
    </source>
</evidence>
<evidence type="ECO:0000313" key="1">
    <source>
        <dbReference type="EMBL" id="VDO17134.1"/>
    </source>
</evidence>
<evidence type="ECO:0000313" key="3">
    <source>
        <dbReference type="WBParaSite" id="BTMF_0000538301-mRNA-1"/>
    </source>
</evidence>
<accession>A0A0R3QG84</accession>